<dbReference type="EMBL" id="JAPDMQ010000446">
    <property type="protein sequence ID" value="KAK0524536.1"/>
    <property type="molecule type" value="Genomic_DNA"/>
</dbReference>
<name>A0AAN6JIN4_9BASI</name>
<keyword evidence="2" id="KW-1185">Reference proteome</keyword>
<organism evidence="1 2">
    <name type="scientific">Tilletia horrida</name>
    <dbReference type="NCBI Taxonomy" id="155126"/>
    <lineage>
        <taxon>Eukaryota</taxon>
        <taxon>Fungi</taxon>
        <taxon>Dikarya</taxon>
        <taxon>Basidiomycota</taxon>
        <taxon>Ustilaginomycotina</taxon>
        <taxon>Exobasidiomycetes</taxon>
        <taxon>Tilletiales</taxon>
        <taxon>Tilletiaceae</taxon>
        <taxon>Tilletia</taxon>
    </lineage>
</organism>
<reference evidence="1" key="1">
    <citation type="journal article" date="2023" name="PhytoFront">
        <title>Draft Genome Resources of Seven Strains of Tilletia horrida, Causal Agent of Kernel Smut of Rice.</title>
        <authorList>
            <person name="Khanal S."/>
            <person name="Antony Babu S."/>
            <person name="Zhou X.G."/>
        </authorList>
    </citation>
    <scope>NUCLEOTIDE SEQUENCE</scope>
    <source>
        <strain evidence="1">TX3</strain>
    </source>
</reference>
<dbReference type="PANTHER" id="PTHR33875:SF2">
    <property type="entry name" value="ACR183CP"/>
    <property type="match status" value="1"/>
</dbReference>
<comment type="caution">
    <text evidence="1">The sequence shown here is derived from an EMBL/GenBank/DDBJ whole genome shotgun (WGS) entry which is preliminary data.</text>
</comment>
<dbReference type="SUPFAM" id="SSF52833">
    <property type="entry name" value="Thioredoxin-like"/>
    <property type="match status" value="1"/>
</dbReference>
<evidence type="ECO:0000313" key="1">
    <source>
        <dbReference type="EMBL" id="KAK0524536.1"/>
    </source>
</evidence>
<dbReference type="Gene3D" id="3.40.30.10">
    <property type="entry name" value="Glutaredoxin"/>
    <property type="match status" value="1"/>
</dbReference>
<sequence>MALPPNLASLALGKASAPHTLELWLDYLCPFSSKQLLGVEEHVFPLIFGQGAKYENRLRLVIRPIPQPWHGSSTYLHEAALASARISAAAAAAASSASTADATDAKQNAFWTTSLALMRAQTRFFDVPAKDKTAEQVRDELAGIVAEALSSASVKNGGAKDVRSLIAPQGDGNAGSDVVPDLKYCVKMGRQNGVHVTPSVSLNGLLVNDVSSSFGAKEWTEWLEKNVGPASKL</sequence>
<evidence type="ECO:0000313" key="2">
    <source>
        <dbReference type="Proteomes" id="UP001176521"/>
    </source>
</evidence>
<protein>
    <recommendedName>
        <fullName evidence="3">Thioredoxin-like fold domain-containing protein</fullName>
    </recommendedName>
</protein>
<gene>
    <name evidence="1" type="ORF">OC842_005803</name>
</gene>
<dbReference type="InterPro" id="IPR036249">
    <property type="entry name" value="Thioredoxin-like_sf"/>
</dbReference>
<evidence type="ECO:0008006" key="3">
    <source>
        <dbReference type="Google" id="ProtNLM"/>
    </source>
</evidence>
<accession>A0AAN6JIN4</accession>
<dbReference type="AlphaFoldDB" id="A0AAN6JIN4"/>
<dbReference type="Proteomes" id="UP001176521">
    <property type="component" value="Unassembled WGS sequence"/>
</dbReference>
<proteinExistence type="predicted"/>
<dbReference type="PANTHER" id="PTHR33875">
    <property type="entry name" value="OS09G0542200 PROTEIN"/>
    <property type="match status" value="1"/>
</dbReference>